<evidence type="ECO:0000256" key="1">
    <source>
        <dbReference type="SAM" id="Phobius"/>
    </source>
</evidence>
<accession>A0A6B3NFQ7</accession>
<reference evidence="2" key="1">
    <citation type="submission" date="2019-11" db="EMBL/GenBank/DDBJ databases">
        <title>Genomic insights into an expanded diversity of filamentous marine cyanobacteria reveals the extraordinary biosynthetic potential of Moorea and Okeania.</title>
        <authorList>
            <person name="Ferreira Leao T."/>
            <person name="Wang M."/>
            <person name="Moss N."/>
            <person name="Da Silva R."/>
            <person name="Sanders J."/>
            <person name="Nurk S."/>
            <person name="Gurevich A."/>
            <person name="Humphrey G."/>
            <person name="Reher R."/>
            <person name="Zhu Q."/>
            <person name="Belda-Ferre P."/>
            <person name="Glukhov E."/>
            <person name="Rex R."/>
            <person name="Dorrestein P.C."/>
            <person name="Knight R."/>
            <person name="Pevzner P."/>
            <person name="Gerwick W.H."/>
            <person name="Gerwick L."/>
        </authorList>
    </citation>
    <scope>NUCLEOTIDE SEQUENCE</scope>
    <source>
        <strain evidence="2">SIO1C4</strain>
    </source>
</reference>
<dbReference type="AlphaFoldDB" id="A0A6B3NFQ7"/>
<gene>
    <name evidence="2" type="ORF">F6J89_31325</name>
</gene>
<keyword evidence="1" id="KW-0472">Membrane</keyword>
<keyword evidence="1" id="KW-0812">Transmembrane</keyword>
<evidence type="ECO:0000313" key="2">
    <source>
        <dbReference type="EMBL" id="NER31979.1"/>
    </source>
</evidence>
<keyword evidence="1" id="KW-1133">Transmembrane helix</keyword>
<name>A0A6B3NFQ7_9CYAN</name>
<proteinExistence type="predicted"/>
<sequence length="47" mass="4954">MSKEQPPPGHRSVSQISAAERGIALALAVAVLTTFIIVVCLECLADF</sequence>
<dbReference type="EMBL" id="JAAHFQ010001011">
    <property type="protein sequence ID" value="NER31979.1"/>
    <property type="molecule type" value="Genomic_DNA"/>
</dbReference>
<feature type="transmembrane region" description="Helical" evidence="1">
    <location>
        <begin position="23"/>
        <end position="45"/>
    </location>
</feature>
<organism evidence="2">
    <name type="scientific">Symploca sp. SIO1C4</name>
    <dbReference type="NCBI Taxonomy" id="2607765"/>
    <lineage>
        <taxon>Bacteria</taxon>
        <taxon>Bacillati</taxon>
        <taxon>Cyanobacteriota</taxon>
        <taxon>Cyanophyceae</taxon>
        <taxon>Coleofasciculales</taxon>
        <taxon>Coleofasciculaceae</taxon>
        <taxon>Symploca</taxon>
    </lineage>
</organism>
<protein>
    <submittedName>
        <fullName evidence="2">Uncharacterized protein</fullName>
    </submittedName>
</protein>
<comment type="caution">
    <text evidence="2">The sequence shown here is derived from an EMBL/GenBank/DDBJ whole genome shotgun (WGS) entry which is preliminary data.</text>
</comment>